<dbReference type="AlphaFoldDB" id="A0A8T0QU36"/>
<feature type="signal peptide" evidence="1">
    <location>
        <begin position="1"/>
        <end position="19"/>
    </location>
</feature>
<feature type="chain" id="PRO_5035851750" description="Secreted protein" evidence="1">
    <location>
        <begin position="20"/>
        <end position="67"/>
    </location>
</feature>
<proteinExistence type="predicted"/>
<keyword evidence="3" id="KW-1185">Reference proteome</keyword>
<sequence>MCGPGHWLPLVLLGDWVAGSPPPAPSRVVRYPSPRPATVAGGPAPWSTRCSESTCRQPAVDVEELDR</sequence>
<evidence type="ECO:0000313" key="2">
    <source>
        <dbReference type="EMBL" id="KAG2576677.1"/>
    </source>
</evidence>
<comment type="caution">
    <text evidence="2">The sequence shown here is derived from an EMBL/GenBank/DDBJ whole genome shotgun (WGS) entry which is preliminary data.</text>
</comment>
<organism evidence="2 3">
    <name type="scientific">Panicum virgatum</name>
    <name type="common">Blackwell switchgrass</name>
    <dbReference type="NCBI Taxonomy" id="38727"/>
    <lineage>
        <taxon>Eukaryota</taxon>
        <taxon>Viridiplantae</taxon>
        <taxon>Streptophyta</taxon>
        <taxon>Embryophyta</taxon>
        <taxon>Tracheophyta</taxon>
        <taxon>Spermatophyta</taxon>
        <taxon>Magnoliopsida</taxon>
        <taxon>Liliopsida</taxon>
        <taxon>Poales</taxon>
        <taxon>Poaceae</taxon>
        <taxon>PACMAD clade</taxon>
        <taxon>Panicoideae</taxon>
        <taxon>Panicodae</taxon>
        <taxon>Paniceae</taxon>
        <taxon>Panicinae</taxon>
        <taxon>Panicum</taxon>
        <taxon>Panicum sect. Hiantes</taxon>
    </lineage>
</organism>
<keyword evidence="1" id="KW-0732">Signal</keyword>
<dbReference type="EMBL" id="CM029048">
    <property type="protein sequence ID" value="KAG2576677.1"/>
    <property type="molecule type" value="Genomic_DNA"/>
</dbReference>
<protein>
    <recommendedName>
        <fullName evidence="4">Secreted protein</fullName>
    </recommendedName>
</protein>
<reference evidence="2" key="1">
    <citation type="submission" date="2020-05" db="EMBL/GenBank/DDBJ databases">
        <title>WGS assembly of Panicum virgatum.</title>
        <authorList>
            <person name="Lovell J.T."/>
            <person name="Jenkins J."/>
            <person name="Shu S."/>
            <person name="Juenger T.E."/>
            <person name="Schmutz J."/>
        </authorList>
    </citation>
    <scope>NUCLEOTIDE SEQUENCE</scope>
    <source>
        <strain evidence="2">AP13</strain>
    </source>
</reference>
<name>A0A8T0QU36_PANVG</name>
<evidence type="ECO:0000313" key="3">
    <source>
        <dbReference type="Proteomes" id="UP000823388"/>
    </source>
</evidence>
<gene>
    <name evidence="2" type="ORF">PVAP13_6NG054830</name>
</gene>
<accession>A0A8T0QU36</accession>
<evidence type="ECO:0008006" key="4">
    <source>
        <dbReference type="Google" id="ProtNLM"/>
    </source>
</evidence>
<dbReference type="Proteomes" id="UP000823388">
    <property type="component" value="Chromosome 6N"/>
</dbReference>
<evidence type="ECO:0000256" key="1">
    <source>
        <dbReference type="SAM" id="SignalP"/>
    </source>
</evidence>